<protein>
    <submittedName>
        <fullName evidence="2">Uncharacterized protein</fullName>
    </submittedName>
</protein>
<organism evidence="2 3">
    <name type="scientific">Novymonas esmeraldas</name>
    <dbReference type="NCBI Taxonomy" id="1808958"/>
    <lineage>
        <taxon>Eukaryota</taxon>
        <taxon>Discoba</taxon>
        <taxon>Euglenozoa</taxon>
        <taxon>Kinetoplastea</taxon>
        <taxon>Metakinetoplastina</taxon>
        <taxon>Trypanosomatida</taxon>
        <taxon>Trypanosomatidae</taxon>
        <taxon>Novymonas</taxon>
    </lineage>
</organism>
<gene>
    <name evidence="2" type="ORF">NESM_000690600</name>
</gene>
<feature type="compositionally biased region" description="Pro residues" evidence="1">
    <location>
        <begin position="174"/>
        <end position="190"/>
    </location>
</feature>
<feature type="region of interest" description="Disordered" evidence="1">
    <location>
        <begin position="500"/>
        <end position="519"/>
    </location>
</feature>
<evidence type="ECO:0000313" key="2">
    <source>
        <dbReference type="EMBL" id="KAK7197422.1"/>
    </source>
</evidence>
<dbReference type="AlphaFoldDB" id="A0AAW0EV67"/>
<feature type="region of interest" description="Disordered" evidence="1">
    <location>
        <begin position="258"/>
        <end position="279"/>
    </location>
</feature>
<dbReference type="Proteomes" id="UP001430356">
    <property type="component" value="Unassembled WGS sequence"/>
</dbReference>
<dbReference type="EMBL" id="JAECZO010000105">
    <property type="protein sequence ID" value="KAK7197422.1"/>
    <property type="molecule type" value="Genomic_DNA"/>
</dbReference>
<feature type="region of interest" description="Disordered" evidence="1">
    <location>
        <begin position="166"/>
        <end position="209"/>
    </location>
</feature>
<dbReference type="Gene3D" id="1.10.287.1490">
    <property type="match status" value="1"/>
</dbReference>
<evidence type="ECO:0000256" key="1">
    <source>
        <dbReference type="SAM" id="MobiDB-lite"/>
    </source>
</evidence>
<reference evidence="2 3" key="1">
    <citation type="journal article" date="2021" name="MBio">
        <title>A New Model Trypanosomatid, Novymonas esmeraldas: Genomic Perception of Its 'Candidatus Pandoraea novymonadis' Endosymbiont.</title>
        <authorList>
            <person name="Zakharova A."/>
            <person name="Saura A."/>
            <person name="Butenko A."/>
            <person name="Podesvova L."/>
            <person name="Warmusova S."/>
            <person name="Kostygov A.Y."/>
            <person name="Nenarokova A."/>
            <person name="Lukes J."/>
            <person name="Opperdoes F.R."/>
            <person name="Yurchenko V."/>
        </authorList>
    </citation>
    <scope>NUCLEOTIDE SEQUENCE [LARGE SCALE GENOMIC DNA]</scope>
    <source>
        <strain evidence="2 3">E262AT.01</strain>
    </source>
</reference>
<name>A0AAW0EV67_9TRYP</name>
<proteinExistence type="predicted"/>
<feature type="region of interest" description="Disordered" evidence="1">
    <location>
        <begin position="361"/>
        <end position="380"/>
    </location>
</feature>
<sequence>MSAARTHVVDLGQMPREDLIEIAKKQANQIREKNRRISAMESFIEGVTGTPAEQQYHQPPSPQGQLDGPHRAAVLTAATANDALAASAPSVEPGEALTAVAQLRETRQMLEEQQMQHTLLVSQLEEQLRERQRDYDQLQAKVDAWKSKVMAAMTSDQERIRELQAQLAAASHAAPPPLSELPSAPPPPPSVLEAQHSATHHEQQAQIASLRRDLDTALAALHAAQAQAVVHHQPASTTPALSSLEAAAPASASSSASFAAASTPPTSPSSAPAPLASQQHITAASIPPDVLRDAVAAKLASWKERVTAAMTVDRDRIAELEAQLSSMQRTQHTPPHDGIDSGHLADTLRAEVDRLRAELSAAAQEREAAEESAGSEVETQRAAFKQQITELNAESDALRAEVDRLQAELSAAAQEREAAVITVDAFRAKMEDWKVKVRSVVADGERQRRTLTEEVQALRSTAAAATAAQCAAEADATRMREEQREWRAVVEAEVRSPGVEKTERCVQTDGTDEEEKPVAAAAVPVSIKDASPTVDGIGVPPELTDAFVANMHVLLAESKRVAEENVKLRRAVAELSRFHAEVMREVHGMSHHSAAAV</sequence>
<evidence type="ECO:0000313" key="3">
    <source>
        <dbReference type="Proteomes" id="UP001430356"/>
    </source>
</evidence>
<keyword evidence="3" id="KW-1185">Reference proteome</keyword>
<comment type="caution">
    <text evidence="2">The sequence shown here is derived from an EMBL/GenBank/DDBJ whole genome shotgun (WGS) entry which is preliminary data.</text>
</comment>
<accession>A0AAW0EV67</accession>
<feature type="compositionally biased region" description="Low complexity" evidence="1">
    <location>
        <begin position="258"/>
        <end position="277"/>
    </location>
</feature>